<dbReference type="PROSITE" id="PS50920">
    <property type="entry name" value="SOLCAR"/>
    <property type="match status" value="2"/>
</dbReference>
<dbReference type="AlphaFoldDB" id="A0A3B3UKW9"/>
<dbReference type="GO" id="GO:0016020">
    <property type="term" value="C:membrane"/>
    <property type="evidence" value="ECO:0007669"/>
    <property type="project" value="UniProtKB-SubCell"/>
</dbReference>
<dbReference type="GO" id="GO:0055085">
    <property type="term" value="P:transmembrane transport"/>
    <property type="evidence" value="ECO:0007669"/>
    <property type="project" value="InterPro"/>
</dbReference>
<keyword evidence="10" id="KW-1185">Reference proteome</keyword>
<organism evidence="9 10">
    <name type="scientific">Poecilia latipinna</name>
    <name type="common">sailfin molly</name>
    <dbReference type="NCBI Taxonomy" id="48699"/>
    <lineage>
        <taxon>Eukaryota</taxon>
        <taxon>Metazoa</taxon>
        <taxon>Chordata</taxon>
        <taxon>Craniata</taxon>
        <taxon>Vertebrata</taxon>
        <taxon>Euteleostomi</taxon>
        <taxon>Actinopterygii</taxon>
        <taxon>Neopterygii</taxon>
        <taxon>Teleostei</taxon>
        <taxon>Neoteleostei</taxon>
        <taxon>Acanthomorphata</taxon>
        <taxon>Ovalentaria</taxon>
        <taxon>Atherinomorphae</taxon>
        <taxon>Cyprinodontiformes</taxon>
        <taxon>Poeciliidae</taxon>
        <taxon>Poeciliinae</taxon>
        <taxon>Poecilia</taxon>
    </lineage>
</organism>
<dbReference type="Ensembl" id="ENSPLAT00000021334.1">
    <property type="protein sequence ID" value="ENSPLAP00000013351.1"/>
    <property type="gene ID" value="ENSPLAG00000016990.1"/>
</dbReference>
<accession>A0A3B3UKW9</accession>
<dbReference type="GeneTree" id="ENSGT00940000160686"/>
<protein>
    <submittedName>
        <fullName evidence="9">Solute carrier family 25 member 43</fullName>
    </submittedName>
</protein>
<evidence type="ECO:0000256" key="4">
    <source>
        <dbReference type="ARBA" id="ARBA00022692"/>
    </source>
</evidence>
<keyword evidence="3 8" id="KW-0813">Transport</keyword>
<dbReference type="SUPFAM" id="SSF103506">
    <property type="entry name" value="Mitochondrial carrier"/>
    <property type="match status" value="1"/>
</dbReference>
<evidence type="ECO:0000256" key="3">
    <source>
        <dbReference type="ARBA" id="ARBA00022448"/>
    </source>
</evidence>
<dbReference type="InterPro" id="IPR018108">
    <property type="entry name" value="MCP_transmembrane"/>
</dbReference>
<keyword evidence="5" id="KW-0677">Repeat</keyword>
<evidence type="ECO:0000256" key="7">
    <source>
        <dbReference type="PROSITE-ProRule" id="PRU00282"/>
    </source>
</evidence>
<evidence type="ECO:0000256" key="6">
    <source>
        <dbReference type="ARBA" id="ARBA00023136"/>
    </source>
</evidence>
<dbReference type="PRINTS" id="PR00926">
    <property type="entry name" value="MITOCARRIER"/>
</dbReference>
<evidence type="ECO:0000256" key="1">
    <source>
        <dbReference type="ARBA" id="ARBA00004141"/>
    </source>
</evidence>
<dbReference type="InterPro" id="IPR023395">
    <property type="entry name" value="MCP_dom_sf"/>
</dbReference>
<dbReference type="Proteomes" id="UP000261500">
    <property type="component" value="Unplaced"/>
</dbReference>
<evidence type="ECO:0000256" key="5">
    <source>
        <dbReference type="ARBA" id="ARBA00022737"/>
    </source>
</evidence>
<keyword evidence="4 7" id="KW-0812">Transmembrane</keyword>
<reference evidence="9" key="1">
    <citation type="submission" date="2025-08" db="UniProtKB">
        <authorList>
            <consortium name="Ensembl"/>
        </authorList>
    </citation>
    <scope>IDENTIFICATION</scope>
</reference>
<dbReference type="InterPro" id="IPR002067">
    <property type="entry name" value="MCP"/>
</dbReference>
<feature type="repeat" description="Solcar" evidence="7">
    <location>
        <begin position="108"/>
        <end position="194"/>
    </location>
</feature>
<reference evidence="9" key="2">
    <citation type="submission" date="2025-09" db="UniProtKB">
        <authorList>
            <consortium name="Ensembl"/>
        </authorList>
    </citation>
    <scope>IDENTIFICATION</scope>
</reference>
<dbReference type="PANTHER" id="PTHR24089">
    <property type="entry name" value="SOLUTE CARRIER FAMILY 25"/>
    <property type="match status" value="1"/>
</dbReference>
<comment type="similarity">
    <text evidence="2 8">Belongs to the mitochondrial carrier (TC 2.A.29) family.</text>
</comment>
<feature type="repeat" description="Solcar" evidence="7">
    <location>
        <begin position="6"/>
        <end position="91"/>
    </location>
</feature>
<dbReference type="Gene3D" id="1.50.40.10">
    <property type="entry name" value="Mitochondrial carrier domain"/>
    <property type="match status" value="1"/>
</dbReference>
<comment type="subcellular location">
    <subcellularLocation>
        <location evidence="1">Membrane</location>
        <topology evidence="1">Multi-pass membrane protein</topology>
    </subcellularLocation>
</comment>
<name>A0A3B3UKW9_9TELE</name>
<keyword evidence="6 7" id="KW-0472">Membrane</keyword>
<evidence type="ECO:0000313" key="9">
    <source>
        <dbReference type="Ensembl" id="ENSPLAP00000013351.1"/>
    </source>
</evidence>
<evidence type="ECO:0000313" key="10">
    <source>
        <dbReference type="Proteomes" id="UP000261500"/>
    </source>
</evidence>
<dbReference type="Pfam" id="PF00153">
    <property type="entry name" value="Mito_carr"/>
    <property type="match status" value="3"/>
</dbReference>
<evidence type="ECO:0000256" key="2">
    <source>
        <dbReference type="ARBA" id="ARBA00006375"/>
    </source>
</evidence>
<sequence length="256" mass="28844">MCVTYPRSSQSFLCAGFAGLFSKTVTSPLEVVKIKRQVGTFHGKGGFLQTFIVIYQNEGLRGFWKGNMVSCLRLFPYTAVHLTTYKKCFVCPKFCLAGYDNRFNRYFIENIFARAGGLAGVAAALLTYPLEVAETRLIVQNCRQRTYIGAAHTISKIYRNEGLPALYRGFSLTVLGTHNSFIQHMRLTSILNYFLLPPSSPPNFINGCIAAGVAQTLSYPFETVKRKMQVGNKQLNKFNLVCFSSILCYFYKFVNE</sequence>
<evidence type="ECO:0000256" key="8">
    <source>
        <dbReference type="RuleBase" id="RU000488"/>
    </source>
</evidence>
<proteinExistence type="inferred from homology"/>